<accession>A0ABW2FN04</accession>
<feature type="transmembrane region" description="Helical" evidence="2">
    <location>
        <begin position="87"/>
        <end position="107"/>
    </location>
</feature>
<keyword evidence="4" id="KW-1185">Reference proteome</keyword>
<keyword evidence="2" id="KW-0812">Transmembrane</keyword>
<evidence type="ECO:0000313" key="4">
    <source>
        <dbReference type="Proteomes" id="UP001596378"/>
    </source>
</evidence>
<dbReference type="Pfam" id="PF09560">
    <property type="entry name" value="Spore_YunB"/>
    <property type="match status" value="1"/>
</dbReference>
<comment type="caution">
    <text evidence="3">The sequence shown here is derived from an EMBL/GenBank/DDBJ whole genome shotgun (WGS) entry which is preliminary data.</text>
</comment>
<proteinExistence type="predicted"/>
<evidence type="ECO:0000313" key="3">
    <source>
        <dbReference type="EMBL" id="MFC7153451.1"/>
    </source>
</evidence>
<feature type="region of interest" description="Disordered" evidence="1">
    <location>
        <begin position="303"/>
        <end position="327"/>
    </location>
</feature>
<keyword evidence="2" id="KW-0472">Membrane</keyword>
<dbReference type="InterPro" id="IPR014197">
    <property type="entry name" value="Sporulation_prot_YunB"/>
</dbReference>
<dbReference type="RefSeq" id="WP_378051979.1">
    <property type="nucleotide sequence ID" value="NZ_JBHMDN010000040.1"/>
</dbReference>
<organism evidence="3 4">
    <name type="scientific">Cohnella cellulosilytica</name>
    <dbReference type="NCBI Taxonomy" id="986710"/>
    <lineage>
        <taxon>Bacteria</taxon>
        <taxon>Bacillati</taxon>
        <taxon>Bacillota</taxon>
        <taxon>Bacilli</taxon>
        <taxon>Bacillales</taxon>
        <taxon>Paenibacillaceae</taxon>
        <taxon>Cohnella</taxon>
    </lineage>
</organism>
<gene>
    <name evidence="3" type="primary">yunB</name>
    <name evidence="3" type="ORF">ACFQMJ_33415</name>
</gene>
<evidence type="ECO:0000256" key="2">
    <source>
        <dbReference type="SAM" id="Phobius"/>
    </source>
</evidence>
<reference evidence="4" key="1">
    <citation type="journal article" date="2019" name="Int. J. Syst. Evol. Microbiol.">
        <title>The Global Catalogue of Microorganisms (GCM) 10K type strain sequencing project: providing services to taxonomists for standard genome sequencing and annotation.</title>
        <authorList>
            <consortium name="The Broad Institute Genomics Platform"/>
            <consortium name="The Broad Institute Genome Sequencing Center for Infectious Disease"/>
            <person name="Wu L."/>
            <person name="Ma J."/>
        </authorList>
    </citation>
    <scope>NUCLEOTIDE SEQUENCE [LARGE SCALE GENOMIC DNA]</scope>
    <source>
        <strain evidence="4">KCTC 12907</strain>
    </source>
</reference>
<dbReference type="Proteomes" id="UP001596378">
    <property type="component" value="Unassembled WGS sequence"/>
</dbReference>
<keyword evidence="2" id="KW-1133">Transmembrane helix</keyword>
<sequence>MRKKWGRGFQINSFGNGSPFKSLKPLPRRWGRKAVFPRLGASSPRPAPRKWGTTRRFSAGSGGSGSGYAPAKRWTTKRQGPRMKRKHLWLVALLLIALAVIQGMIFLDRELRQPLMFLAKVKVNQLATEAINAAIKAEFARAAESDKMISWRTSDDGKITGFELDYKQQMAITSKTIEVVERSLKEHEDVPERIPIGHALNSPLISSIGPSVAINFHPASVIKAEVGLNQTEAGINMLLVEVYVRIRTEIAVVIPFDREPEIVETKIPLSYALVVGDVPSYYYDGSGNPVGSGASQAPAIALPLPGADAAPSPSPAPSPDAGDGVEH</sequence>
<dbReference type="NCBIfam" id="TIGR02832">
    <property type="entry name" value="spo_yunB"/>
    <property type="match status" value="1"/>
</dbReference>
<protein>
    <submittedName>
        <fullName evidence="3">Sporulation protein YunB</fullName>
    </submittedName>
</protein>
<dbReference type="EMBL" id="JBHTAI010000035">
    <property type="protein sequence ID" value="MFC7153451.1"/>
    <property type="molecule type" value="Genomic_DNA"/>
</dbReference>
<feature type="region of interest" description="Disordered" evidence="1">
    <location>
        <begin position="38"/>
        <end position="77"/>
    </location>
</feature>
<name>A0ABW2FN04_9BACL</name>
<evidence type="ECO:0000256" key="1">
    <source>
        <dbReference type="SAM" id="MobiDB-lite"/>
    </source>
</evidence>